<evidence type="ECO:0000313" key="8">
    <source>
        <dbReference type="EMBL" id="MCT2589750.1"/>
    </source>
</evidence>
<evidence type="ECO:0000313" key="9">
    <source>
        <dbReference type="Proteomes" id="UP001156389"/>
    </source>
</evidence>
<dbReference type="RefSeq" id="WP_260216750.1">
    <property type="nucleotide sequence ID" value="NZ_JAJAGO010000003.1"/>
</dbReference>
<dbReference type="EMBL" id="JAJAGO010000003">
    <property type="protein sequence ID" value="MCT2589750.1"/>
    <property type="molecule type" value="Genomic_DNA"/>
</dbReference>
<comment type="similarity">
    <text evidence="2">Belongs to the pyridoxamine 5'-phosphate oxidase family.</text>
</comment>
<dbReference type="InterPro" id="IPR053451">
    <property type="entry name" value="Phenazine_biosynth_oxidase"/>
</dbReference>
<evidence type="ECO:0000256" key="5">
    <source>
        <dbReference type="ARBA" id="ARBA00023002"/>
    </source>
</evidence>
<proteinExistence type="inferred from homology"/>
<dbReference type="InterPro" id="IPR012349">
    <property type="entry name" value="Split_barrel_FMN-bd"/>
</dbReference>
<dbReference type="PANTHER" id="PTHR10851">
    <property type="entry name" value="PYRIDOXINE-5-PHOSPHATE OXIDASE"/>
    <property type="match status" value="1"/>
</dbReference>
<feature type="domain" description="Pyridoxamine 5'-phosphate oxidase N-terminal" evidence="6">
    <location>
        <begin position="39"/>
        <end position="161"/>
    </location>
</feature>
<evidence type="ECO:0000256" key="1">
    <source>
        <dbReference type="ARBA" id="ARBA00001917"/>
    </source>
</evidence>
<evidence type="ECO:0000256" key="4">
    <source>
        <dbReference type="ARBA" id="ARBA00022643"/>
    </source>
</evidence>
<dbReference type="Pfam" id="PF01243">
    <property type="entry name" value="PNPOx_N"/>
    <property type="match status" value="1"/>
</dbReference>
<dbReference type="InterPro" id="IPR019576">
    <property type="entry name" value="Pyridoxamine_oxidase_dimer_C"/>
</dbReference>
<dbReference type="InterPro" id="IPR000659">
    <property type="entry name" value="Pyridox_Oxase"/>
</dbReference>
<dbReference type="NCBIfam" id="NF038138">
    <property type="entry name" value="phena_PhzG"/>
    <property type="match status" value="1"/>
</dbReference>
<evidence type="ECO:0000259" key="6">
    <source>
        <dbReference type="Pfam" id="PF01243"/>
    </source>
</evidence>
<keyword evidence="3" id="KW-0285">Flavoprotein</keyword>
<evidence type="ECO:0000256" key="3">
    <source>
        <dbReference type="ARBA" id="ARBA00022630"/>
    </source>
</evidence>
<dbReference type="InterPro" id="IPR011576">
    <property type="entry name" value="Pyridox_Oxase_N"/>
</dbReference>
<dbReference type="PIRSF" id="PIRSF000190">
    <property type="entry name" value="Pyd_amn-ph_oxd"/>
    <property type="match status" value="1"/>
</dbReference>
<protein>
    <submittedName>
        <fullName evidence="8">Phenazine biosynthesis FMN-dependent oxidase PhzG</fullName>
        <ecNumber evidence="8">1.-.-.-</ecNumber>
    </submittedName>
</protein>
<dbReference type="EC" id="1.-.-.-" evidence="8"/>
<dbReference type="Pfam" id="PF10590">
    <property type="entry name" value="PNP_phzG_C"/>
    <property type="match status" value="1"/>
</dbReference>
<name>A0ABT2JQW4_9ACTN</name>
<dbReference type="NCBIfam" id="NF004231">
    <property type="entry name" value="PRK05679.1"/>
    <property type="match status" value="1"/>
</dbReference>
<keyword evidence="5 8" id="KW-0560">Oxidoreductase</keyword>
<comment type="caution">
    <text evidence="8">The sequence shown here is derived from an EMBL/GenBank/DDBJ whole genome shotgun (WGS) entry which is preliminary data.</text>
</comment>
<evidence type="ECO:0000259" key="7">
    <source>
        <dbReference type="Pfam" id="PF10590"/>
    </source>
</evidence>
<organism evidence="8 9">
    <name type="scientific">Streptomyces gossypii</name>
    <dbReference type="NCBI Taxonomy" id="2883101"/>
    <lineage>
        <taxon>Bacteria</taxon>
        <taxon>Bacillati</taxon>
        <taxon>Actinomycetota</taxon>
        <taxon>Actinomycetes</taxon>
        <taxon>Kitasatosporales</taxon>
        <taxon>Streptomycetaceae</taxon>
        <taxon>Streptomyces</taxon>
    </lineage>
</organism>
<gene>
    <name evidence="8" type="primary">phzG</name>
    <name evidence="8" type="ORF">LHJ74_07420</name>
</gene>
<dbReference type="GO" id="GO:0016491">
    <property type="term" value="F:oxidoreductase activity"/>
    <property type="evidence" value="ECO:0007669"/>
    <property type="project" value="UniProtKB-KW"/>
</dbReference>
<comment type="cofactor">
    <cofactor evidence="1">
        <name>FMN</name>
        <dbReference type="ChEBI" id="CHEBI:58210"/>
    </cofactor>
</comment>
<sequence>MTGTTDNTAPTSAPAAALVLPEFDKPPADPIALFREWFDTAVERQVQEPGALALATSDTSGRPSNRIISVISITEVGLVFASHSNSGKGREIEANGWASGLVYWRETKQQVQLMGPVVQLTDHKSDELWAGRPPFLHPMSVASHQSEPLDDEETLRAEAERLGRTEGMLPRPAAWVGYQLVPSMVEFWQSSDDRLHRRLRYDHSAEGWTSMRLQP</sequence>
<dbReference type="SUPFAM" id="SSF50475">
    <property type="entry name" value="FMN-binding split barrel"/>
    <property type="match status" value="1"/>
</dbReference>
<keyword evidence="4" id="KW-0288">FMN</keyword>
<reference evidence="8 9" key="1">
    <citation type="submission" date="2021-10" db="EMBL/GenBank/DDBJ databases">
        <title>Streptomyces gossypii sp. nov., isolated from soil collected from cotton field.</title>
        <authorList>
            <person name="Ge X."/>
            <person name="Chen X."/>
            <person name="Liu W."/>
        </authorList>
    </citation>
    <scope>NUCLEOTIDE SEQUENCE [LARGE SCALE GENOMIC DNA]</scope>
    <source>
        <strain evidence="8 9">N2-109</strain>
    </source>
</reference>
<dbReference type="Proteomes" id="UP001156389">
    <property type="component" value="Unassembled WGS sequence"/>
</dbReference>
<evidence type="ECO:0000256" key="2">
    <source>
        <dbReference type="ARBA" id="ARBA00007301"/>
    </source>
</evidence>
<accession>A0ABT2JQW4</accession>
<feature type="domain" description="Pyridoxine 5'-phosphate oxidase dimerisation C-terminal" evidence="7">
    <location>
        <begin position="175"/>
        <end position="215"/>
    </location>
</feature>
<dbReference type="PANTHER" id="PTHR10851:SF0">
    <property type="entry name" value="PYRIDOXINE-5'-PHOSPHATE OXIDASE"/>
    <property type="match status" value="1"/>
</dbReference>
<keyword evidence="9" id="KW-1185">Reference proteome</keyword>
<dbReference type="Gene3D" id="2.30.110.10">
    <property type="entry name" value="Electron Transport, Fmn-binding Protein, Chain A"/>
    <property type="match status" value="1"/>
</dbReference>